<accession>A0A926D7F7</accession>
<protein>
    <submittedName>
        <fullName evidence="1">Aldose 1-epimerase family protein</fullName>
    </submittedName>
</protein>
<dbReference type="Pfam" id="PF14486">
    <property type="entry name" value="DUF4432"/>
    <property type="match status" value="1"/>
</dbReference>
<name>A0A926D7F7_9FIRM</name>
<proteinExistence type="predicted"/>
<dbReference type="Gene3D" id="2.70.98.10">
    <property type="match status" value="1"/>
</dbReference>
<gene>
    <name evidence="1" type="ORF">IAG03_02100</name>
</gene>
<keyword evidence="2" id="KW-1185">Reference proteome</keyword>
<dbReference type="EMBL" id="JACRSN010000002">
    <property type="protein sequence ID" value="MBC8532813.1"/>
    <property type="molecule type" value="Genomic_DNA"/>
</dbReference>
<dbReference type="Proteomes" id="UP000651482">
    <property type="component" value="Unassembled WGS sequence"/>
</dbReference>
<evidence type="ECO:0000313" key="1">
    <source>
        <dbReference type="EMBL" id="MBC8532813.1"/>
    </source>
</evidence>
<dbReference type="InterPro" id="IPR014718">
    <property type="entry name" value="GH-type_carb-bd"/>
</dbReference>
<reference evidence="1" key="1">
    <citation type="submission" date="2020-08" db="EMBL/GenBank/DDBJ databases">
        <title>Genome public.</title>
        <authorList>
            <person name="Liu C."/>
            <person name="Sun Q."/>
        </authorList>
    </citation>
    <scope>NUCLEOTIDE SEQUENCE</scope>
    <source>
        <strain evidence="1">NSJ-40</strain>
    </source>
</reference>
<sequence length="335" mass="37792">MQAFEFQKYRPYIGHTDQLFFLREVIGTQGRANGMRMIEADNGAGLQFTILPDRCLDLYQVKFMGRNLNYIAPVGMSAPSHFDEDRFLKNFFAGFLSTCGLSNIGLPSEDEGETFEQHGTVGNIPAEEVSARVEFENGTPVLKISGLVRQASLYSTKLLLRREYTCVYGSNELRFTDTIVNEDYKAVPYMLLYHMNMGFPLLSEHAKLLLPSRKQTPRTAHAATALERWSEVLPPQETFEEMCYYHEMEKDADGKVTYGVENPEIGTRLEITYDGNLLDHFVQWKMYGRGEYVTGLEPANASIEGRHAAREDGSLKLLPAGGNVAVPFVIRLSTL</sequence>
<dbReference type="InterPro" id="IPR027839">
    <property type="entry name" value="DUF4432"/>
</dbReference>
<comment type="caution">
    <text evidence="1">The sequence shown here is derived from an EMBL/GenBank/DDBJ whole genome shotgun (WGS) entry which is preliminary data.</text>
</comment>
<dbReference type="AlphaFoldDB" id="A0A926D7F7"/>
<evidence type="ECO:0000313" key="2">
    <source>
        <dbReference type="Proteomes" id="UP000651482"/>
    </source>
</evidence>
<dbReference type="CDD" id="cd09023">
    <property type="entry name" value="Aldose_epim_Ec_c4013"/>
    <property type="match status" value="1"/>
</dbReference>
<dbReference type="GO" id="GO:0030246">
    <property type="term" value="F:carbohydrate binding"/>
    <property type="evidence" value="ECO:0007669"/>
    <property type="project" value="InterPro"/>
</dbReference>
<dbReference type="RefSeq" id="WP_249318050.1">
    <property type="nucleotide sequence ID" value="NZ_JACRSN010000002.1"/>
</dbReference>
<organism evidence="1 2">
    <name type="scientific">Yeguia hominis</name>
    <dbReference type="NCBI Taxonomy" id="2763662"/>
    <lineage>
        <taxon>Bacteria</taxon>
        <taxon>Bacillati</taxon>
        <taxon>Bacillota</taxon>
        <taxon>Clostridia</taxon>
        <taxon>Eubacteriales</taxon>
        <taxon>Yeguiaceae</taxon>
        <taxon>Yeguia</taxon>
    </lineage>
</organism>